<feature type="compositionally biased region" description="Polar residues" evidence="1">
    <location>
        <begin position="194"/>
        <end position="204"/>
    </location>
</feature>
<name>A0A8X7R149_BRACI</name>
<feature type="region of interest" description="Disordered" evidence="1">
    <location>
        <begin position="232"/>
        <end position="280"/>
    </location>
</feature>
<comment type="caution">
    <text evidence="2">The sequence shown here is derived from an EMBL/GenBank/DDBJ whole genome shotgun (WGS) entry which is preliminary data.</text>
</comment>
<accession>A0A8X7R149</accession>
<dbReference type="AlphaFoldDB" id="A0A8X7R149"/>
<feature type="compositionally biased region" description="Polar residues" evidence="1">
    <location>
        <begin position="260"/>
        <end position="280"/>
    </location>
</feature>
<feature type="region of interest" description="Disordered" evidence="1">
    <location>
        <begin position="189"/>
        <end position="216"/>
    </location>
</feature>
<sequence>MKPTSNSQIILYSNGLLQSWKYAETIKKRIVQEREIRLSCPYALLFYFNSSRERLSFNRDNSSLSQGASTQSRQLPPQKREWRQVADRSQVPRVTPVRSTRSQNPVTPEQPHQTSHQKSGHRSGKEPAQLSASGDNGGSGSQGRKSALQRLSCSGERVPLLQDGIANAASGRLQEVDIQFMEDNLPLLTGDRSVPSTSRNSTLMGHTPDQGITDRSPIRTLSEDRIHVSLRLGPLYPTEDSNHQRRGKRAAADDDDPLLLTNNETAEATKKQGGQISSRG</sequence>
<gene>
    <name evidence="2" type="ORF">Bca52824_051923</name>
</gene>
<reference evidence="2 3" key="1">
    <citation type="submission" date="2020-02" db="EMBL/GenBank/DDBJ databases">
        <authorList>
            <person name="Ma Q."/>
            <person name="Huang Y."/>
            <person name="Song X."/>
            <person name="Pei D."/>
        </authorList>
    </citation>
    <scope>NUCLEOTIDE SEQUENCE [LARGE SCALE GENOMIC DNA]</scope>
    <source>
        <strain evidence="2">Sxm20200214</strain>
        <tissue evidence="2">Leaf</tissue>
    </source>
</reference>
<dbReference type="OrthoDB" id="1113843at2759"/>
<proteinExistence type="predicted"/>
<feature type="compositionally biased region" description="Polar residues" evidence="1">
    <location>
        <begin position="97"/>
        <end position="117"/>
    </location>
</feature>
<feature type="compositionally biased region" description="Polar residues" evidence="1">
    <location>
        <begin position="59"/>
        <end position="75"/>
    </location>
</feature>
<keyword evidence="3" id="KW-1185">Reference proteome</keyword>
<protein>
    <submittedName>
        <fullName evidence="2">Uncharacterized protein</fullName>
    </submittedName>
</protein>
<evidence type="ECO:0000313" key="3">
    <source>
        <dbReference type="Proteomes" id="UP000886595"/>
    </source>
</evidence>
<evidence type="ECO:0000256" key="1">
    <source>
        <dbReference type="SAM" id="MobiDB-lite"/>
    </source>
</evidence>
<dbReference type="EMBL" id="JAAMPC010000011">
    <property type="protein sequence ID" value="KAG2280703.1"/>
    <property type="molecule type" value="Genomic_DNA"/>
</dbReference>
<organism evidence="2 3">
    <name type="scientific">Brassica carinata</name>
    <name type="common">Ethiopian mustard</name>
    <name type="synonym">Abyssinian cabbage</name>
    <dbReference type="NCBI Taxonomy" id="52824"/>
    <lineage>
        <taxon>Eukaryota</taxon>
        <taxon>Viridiplantae</taxon>
        <taxon>Streptophyta</taxon>
        <taxon>Embryophyta</taxon>
        <taxon>Tracheophyta</taxon>
        <taxon>Spermatophyta</taxon>
        <taxon>Magnoliopsida</taxon>
        <taxon>eudicotyledons</taxon>
        <taxon>Gunneridae</taxon>
        <taxon>Pentapetalae</taxon>
        <taxon>rosids</taxon>
        <taxon>malvids</taxon>
        <taxon>Brassicales</taxon>
        <taxon>Brassicaceae</taxon>
        <taxon>Brassiceae</taxon>
        <taxon>Brassica</taxon>
    </lineage>
</organism>
<feature type="region of interest" description="Disordered" evidence="1">
    <location>
        <begin position="59"/>
        <end position="151"/>
    </location>
</feature>
<evidence type="ECO:0000313" key="2">
    <source>
        <dbReference type="EMBL" id="KAG2280703.1"/>
    </source>
</evidence>
<dbReference type="Proteomes" id="UP000886595">
    <property type="component" value="Unassembled WGS sequence"/>
</dbReference>